<dbReference type="KEGG" id="dmm:dnm_064510"/>
<organism evidence="1 2">
    <name type="scientific">Desulfonema magnum</name>
    <dbReference type="NCBI Taxonomy" id="45655"/>
    <lineage>
        <taxon>Bacteria</taxon>
        <taxon>Pseudomonadati</taxon>
        <taxon>Thermodesulfobacteriota</taxon>
        <taxon>Desulfobacteria</taxon>
        <taxon>Desulfobacterales</taxon>
        <taxon>Desulfococcaceae</taxon>
        <taxon>Desulfonema</taxon>
    </lineage>
</organism>
<dbReference type="Proteomes" id="UP000663722">
    <property type="component" value="Chromosome"/>
</dbReference>
<name>A0A975GQY4_9BACT</name>
<proteinExistence type="predicted"/>
<accession>A0A975GQY4</accession>
<evidence type="ECO:0000313" key="1">
    <source>
        <dbReference type="EMBL" id="QTA90390.1"/>
    </source>
</evidence>
<dbReference type="AlphaFoldDB" id="A0A975GQY4"/>
<evidence type="ECO:0000313" key="2">
    <source>
        <dbReference type="Proteomes" id="UP000663722"/>
    </source>
</evidence>
<gene>
    <name evidence="1" type="ORF">dnm_064510</name>
</gene>
<dbReference type="EMBL" id="CP061800">
    <property type="protein sequence ID" value="QTA90390.1"/>
    <property type="molecule type" value="Genomic_DNA"/>
</dbReference>
<keyword evidence="2" id="KW-1185">Reference proteome</keyword>
<reference evidence="1" key="1">
    <citation type="journal article" date="2021" name="Microb. Physiol.">
        <title>Proteogenomic Insights into the Physiology of Marine, Sulfate-Reducing, Filamentous Desulfonema limicola and Desulfonema magnum.</title>
        <authorList>
            <person name="Schnaars V."/>
            <person name="Wohlbrand L."/>
            <person name="Scheve S."/>
            <person name="Hinrichs C."/>
            <person name="Reinhardt R."/>
            <person name="Rabus R."/>
        </authorList>
    </citation>
    <scope>NUCLEOTIDE SEQUENCE</scope>
    <source>
        <strain evidence="1">4be13</strain>
    </source>
</reference>
<protein>
    <submittedName>
        <fullName evidence="1">Uncharacterized protein</fullName>
    </submittedName>
</protein>
<sequence length="48" mass="5570">MISAFQKHWKMTKYSNCDLVPGQSFSVFEAFPSLRNFGEVCTKKHKSE</sequence>